<name>A0A841DGL2_PLAVE</name>
<feature type="coiled-coil region" evidence="1">
    <location>
        <begin position="27"/>
        <end position="61"/>
    </location>
</feature>
<keyword evidence="3" id="KW-1185">Reference proteome</keyword>
<comment type="caution">
    <text evidence="2">The sequence shown here is derived from an EMBL/GenBank/DDBJ whole genome shotgun (WGS) entry which is preliminary data.</text>
</comment>
<keyword evidence="1" id="KW-0175">Coiled coil</keyword>
<protein>
    <submittedName>
        <fullName evidence="2">DsRNA-specific ribonuclease</fullName>
    </submittedName>
</protein>
<dbReference type="RefSeq" id="WP_184947961.1">
    <property type="nucleotide sequence ID" value="NZ_BAAAWZ010000004.1"/>
</dbReference>
<dbReference type="EMBL" id="JACHJJ010000030">
    <property type="protein sequence ID" value="MBB5967235.1"/>
    <property type="molecule type" value="Genomic_DNA"/>
</dbReference>
<organism evidence="2 3">
    <name type="scientific">Planomonospora venezuelensis</name>
    <dbReference type="NCBI Taxonomy" id="1999"/>
    <lineage>
        <taxon>Bacteria</taxon>
        <taxon>Bacillati</taxon>
        <taxon>Actinomycetota</taxon>
        <taxon>Actinomycetes</taxon>
        <taxon>Streptosporangiales</taxon>
        <taxon>Streptosporangiaceae</taxon>
        <taxon>Planomonospora</taxon>
    </lineage>
</organism>
<gene>
    <name evidence="2" type="ORF">FHS22_006537</name>
</gene>
<evidence type="ECO:0000313" key="2">
    <source>
        <dbReference type="EMBL" id="MBB5967235.1"/>
    </source>
</evidence>
<proteinExistence type="predicted"/>
<evidence type="ECO:0000313" key="3">
    <source>
        <dbReference type="Proteomes" id="UP000562352"/>
    </source>
</evidence>
<sequence length="96" mass="10427">MAVDVSSLQVPPPDPGTWLLDKIDAREQALTCQSEQIQAEIDALNARLSELGEAIENLRITRKTLLALTIDGSARKYGNQEVPKAAAISRITPGSW</sequence>
<dbReference type="Proteomes" id="UP000562352">
    <property type="component" value="Unassembled WGS sequence"/>
</dbReference>
<evidence type="ECO:0000256" key="1">
    <source>
        <dbReference type="SAM" id="Coils"/>
    </source>
</evidence>
<dbReference type="AlphaFoldDB" id="A0A841DGL2"/>
<accession>A0A841DGL2</accession>
<reference evidence="2 3" key="1">
    <citation type="submission" date="2020-08" db="EMBL/GenBank/DDBJ databases">
        <title>Genomic Encyclopedia of Type Strains, Phase III (KMG-III): the genomes of soil and plant-associated and newly described type strains.</title>
        <authorList>
            <person name="Whitman W."/>
        </authorList>
    </citation>
    <scope>NUCLEOTIDE SEQUENCE [LARGE SCALE GENOMIC DNA]</scope>
    <source>
        <strain evidence="2 3">CECT 3303</strain>
    </source>
</reference>